<evidence type="ECO:0000313" key="2">
    <source>
        <dbReference type="EMBL" id="MET3560381.1"/>
    </source>
</evidence>
<accession>A0ABV2FP91</accession>
<keyword evidence="1" id="KW-1133">Transmembrane helix</keyword>
<sequence>MSTNGHTTKQMRYGKPPFLVVEKKEKVNTSAEATMSDIAKNLCSVYAQMQMKHPFSHLKSQCFVEESFKSYLDDISRAILAEYYRGRQKEKKLFEHLEHIKALIQNLHSEKKSLEEATKTQSITRLKPLDSVEQRLAHRAGKEKQEHFSLKKVPNFSQQNGMYAVYKNTENMSQKENKSSLSTGAIKLSSKKDEKPLDDCIMHVEKHVREKRYSDLLMSGYSIENDRSSYSNIQSLEGSFLLRYPIKKFLICFLIIAFVVAYNVMLP</sequence>
<evidence type="ECO:0000313" key="3">
    <source>
        <dbReference type="Proteomes" id="UP001549112"/>
    </source>
</evidence>
<keyword evidence="1" id="KW-0472">Membrane</keyword>
<dbReference type="RefSeq" id="WP_354186722.1">
    <property type="nucleotide sequence ID" value="NZ_JBEPLT010000009.1"/>
</dbReference>
<evidence type="ECO:0000256" key="1">
    <source>
        <dbReference type="SAM" id="Phobius"/>
    </source>
</evidence>
<reference evidence="2 3" key="1">
    <citation type="submission" date="2024-06" db="EMBL/GenBank/DDBJ databases">
        <title>Genomic Encyclopedia of Type Strains, Phase IV (KMG-IV): sequencing the most valuable type-strain genomes for metagenomic binning, comparative biology and taxonomic classification.</title>
        <authorList>
            <person name="Goeker M."/>
        </authorList>
    </citation>
    <scope>NUCLEOTIDE SEQUENCE [LARGE SCALE GENOMIC DNA]</scope>
    <source>
        <strain evidence="2 3">DSM 23650</strain>
    </source>
</reference>
<keyword evidence="3" id="KW-1185">Reference proteome</keyword>
<protein>
    <submittedName>
        <fullName evidence="2">Uncharacterized protein</fullName>
    </submittedName>
</protein>
<comment type="caution">
    <text evidence="2">The sequence shown here is derived from an EMBL/GenBank/DDBJ whole genome shotgun (WGS) entry which is preliminary data.</text>
</comment>
<dbReference type="Proteomes" id="UP001549112">
    <property type="component" value="Unassembled WGS sequence"/>
</dbReference>
<name>A0ABV2FP91_9HYPH</name>
<gene>
    <name evidence="2" type="ORF">ABID39_001075</name>
</gene>
<dbReference type="EMBL" id="JBEPLT010000009">
    <property type="protein sequence ID" value="MET3560381.1"/>
    <property type="molecule type" value="Genomic_DNA"/>
</dbReference>
<feature type="transmembrane region" description="Helical" evidence="1">
    <location>
        <begin position="249"/>
        <end position="266"/>
    </location>
</feature>
<proteinExistence type="predicted"/>
<keyword evidence="1" id="KW-0812">Transmembrane</keyword>
<organism evidence="2 3">
    <name type="scientific">Bartonella japonica</name>
    <dbReference type="NCBI Taxonomy" id="357761"/>
    <lineage>
        <taxon>Bacteria</taxon>
        <taxon>Pseudomonadati</taxon>
        <taxon>Pseudomonadota</taxon>
        <taxon>Alphaproteobacteria</taxon>
        <taxon>Hyphomicrobiales</taxon>
        <taxon>Bartonellaceae</taxon>
        <taxon>Bartonella</taxon>
    </lineage>
</organism>